<evidence type="ECO:0000256" key="1">
    <source>
        <dbReference type="ARBA" id="ARBA00023015"/>
    </source>
</evidence>
<evidence type="ECO:0000256" key="2">
    <source>
        <dbReference type="ARBA" id="ARBA00023125"/>
    </source>
</evidence>
<dbReference type="InterPro" id="IPR029062">
    <property type="entry name" value="Class_I_gatase-like"/>
</dbReference>
<evidence type="ECO:0000256" key="3">
    <source>
        <dbReference type="ARBA" id="ARBA00023163"/>
    </source>
</evidence>
<dbReference type="SMART" id="SM00342">
    <property type="entry name" value="HTH_ARAC"/>
    <property type="match status" value="1"/>
</dbReference>
<accession>A0A5S3V4I5</accession>
<dbReference type="Gene3D" id="3.40.50.880">
    <property type="match status" value="1"/>
</dbReference>
<dbReference type="SUPFAM" id="SSF46689">
    <property type="entry name" value="Homeodomain-like"/>
    <property type="match status" value="2"/>
</dbReference>
<dbReference type="PANTHER" id="PTHR43280:SF2">
    <property type="entry name" value="HTH-TYPE TRANSCRIPTIONAL REGULATOR EXSA"/>
    <property type="match status" value="1"/>
</dbReference>
<gene>
    <name evidence="4" type="ORF">CWC22_008805</name>
</gene>
<dbReference type="InterPro" id="IPR009057">
    <property type="entry name" value="Homeodomain-like_sf"/>
</dbReference>
<dbReference type="InterPro" id="IPR018060">
    <property type="entry name" value="HTH_AraC"/>
</dbReference>
<dbReference type="PANTHER" id="PTHR43280">
    <property type="entry name" value="ARAC-FAMILY TRANSCRIPTIONAL REGULATOR"/>
    <property type="match status" value="1"/>
</dbReference>
<dbReference type="Proteomes" id="UP000305729">
    <property type="component" value="Chromosome 1"/>
</dbReference>
<evidence type="ECO:0000313" key="4">
    <source>
        <dbReference type="EMBL" id="QPB83080.1"/>
    </source>
</evidence>
<dbReference type="GO" id="GO:0043565">
    <property type="term" value="F:sequence-specific DNA binding"/>
    <property type="evidence" value="ECO:0007669"/>
    <property type="project" value="InterPro"/>
</dbReference>
<evidence type="ECO:0000313" key="5">
    <source>
        <dbReference type="Proteomes" id="UP000305729"/>
    </source>
</evidence>
<dbReference type="AlphaFoldDB" id="A0A5S3V4I5"/>
<organism evidence="4 5">
    <name type="scientific">Pseudoalteromonas rubra</name>
    <dbReference type="NCBI Taxonomy" id="43658"/>
    <lineage>
        <taxon>Bacteria</taxon>
        <taxon>Pseudomonadati</taxon>
        <taxon>Pseudomonadota</taxon>
        <taxon>Gammaproteobacteria</taxon>
        <taxon>Alteromonadales</taxon>
        <taxon>Pseudoalteromonadaceae</taxon>
        <taxon>Pseudoalteromonas</taxon>
    </lineage>
</organism>
<dbReference type="Pfam" id="PF12833">
    <property type="entry name" value="HTH_18"/>
    <property type="match status" value="1"/>
</dbReference>
<dbReference type="RefSeq" id="WP_138536606.1">
    <property type="nucleotide sequence ID" value="NZ_CP045429.1"/>
</dbReference>
<protein>
    <submittedName>
        <fullName evidence="4">Helix-turn-helix domain-containing protein</fullName>
    </submittedName>
</protein>
<dbReference type="EMBL" id="CP045429">
    <property type="protein sequence ID" value="QPB83080.1"/>
    <property type="molecule type" value="Genomic_DNA"/>
</dbReference>
<sequence>MRIVLVCPPKVFASALTGVIDILNVANQVLGRSFFSWKIAALTSELEVVSIQGLKIQCDSTLADLQDYDAMIWVGAQYSGHSALWQQCMQVKEALRGLNDVHRHCRFHLAGCCGVAYLASTGLLDKHQITASWWLAPFFAKYFPHIDFKSDEIVFRSNDVYTAGAAHSYLHLILTFISDRVGKEVAEQIASWLAIPQKFSNQNQFIRLSVLQDHSDKQVKAVQRLIDENLQDSLTLKRLAESVYMSERTLIRRFKQHVGLTPIDYVRLVRLEKSRYLLASSELSQEQIAYQVGYQDPQALARQFKKHFQMSMKAFRE</sequence>
<proteinExistence type="predicted"/>
<keyword evidence="2" id="KW-0238">DNA-binding</keyword>
<dbReference type="GO" id="GO:0003700">
    <property type="term" value="F:DNA-binding transcription factor activity"/>
    <property type="evidence" value="ECO:0007669"/>
    <property type="project" value="InterPro"/>
</dbReference>
<dbReference type="PROSITE" id="PS01124">
    <property type="entry name" value="HTH_ARAC_FAMILY_2"/>
    <property type="match status" value="1"/>
</dbReference>
<name>A0A5S3V4I5_9GAMM</name>
<keyword evidence="1" id="KW-0805">Transcription regulation</keyword>
<reference evidence="4 5" key="1">
    <citation type="submission" date="2019-10" db="EMBL/GenBank/DDBJ databases">
        <title>Pseudoalteromonas rubra S4059.</title>
        <authorList>
            <person name="Paulsen S."/>
            <person name="Wang X."/>
        </authorList>
    </citation>
    <scope>NUCLEOTIDE SEQUENCE [LARGE SCALE GENOMIC DNA]</scope>
    <source>
        <strain evidence="4 5">S4059</strain>
    </source>
</reference>
<dbReference type="Gene3D" id="1.10.10.60">
    <property type="entry name" value="Homeodomain-like"/>
    <property type="match status" value="2"/>
</dbReference>
<dbReference type="SUPFAM" id="SSF52317">
    <property type="entry name" value="Class I glutamine amidotransferase-like"/>
    <property type="match status" value="1"/>
</dbReference>
<keyword evidence="3" id="KW-0804">Transcription</keyword>